<proteinExistence type="predicted"/>
<dbReference type="CDD" id="cd22157">
    <property type="entry name" value="F-box_AtFBW1-like"/>
    <property type="match status" value="1"/>
</dbReference>
<comment type="caution">
    <text evidence="2">The sequence shown here is derived from an EMBL/GenBank/DDBJ whole genome shotgun (WGS) entry which is preliminary data.</text>
</comment>
<evidence type="ECO:0000313" key="2">
    <source>
        <dbReference type="EMBL" id="KAL2608677.1"/>
    </source>
</evidence>
<dbReference type="PROSITE" id="PS50181">
    <property type="entry name" value="FBOX"/>
    <property type="match status" value="1"/>
</dbReference>
<keyword evidence="3" id="KW-1185">Reference proteome</keyword>
<accession>A0ABD1XI86</accession>
<dbReference type="Pfam" id="PF00646">
    <property type="entry name" value="F-box"/>
    <property type="match status" value="1"/>
</dbReference>
<dbReference type="Proteomes" id="UP001605036">
    <property type="component" value="Unassembled WGS sequence"/>
</dbReference>
<dbReference type="Pfam" id="PF07734">
    <property type="entry name" value="FBA_1"/>
    <property type="match status" value="1"/>
</dbReference>
<evidence type="ECO:0000259" key="1">
    <source>
        <dbReference type="PROSITE" id="PS50181"/>
    </source>
</evidence>
<dbReference type="SMART" id="SM00256">
    <property type="entry name" value="FBOX"/>
    <property type="match status" value="1"/>
</dbReference>
<dbReference type="InterPro" id="IPR036047">
    <property type="entry name" value="F-box-like_dom_sf"/>
</dbReference>
<feature type="domain" description="F-box" evidence="1">
    <location>
        <begin position="8"/>
        <end position="47"/>
    </location>
</feature>
<dbReference type="PANTHER" id="PTHR31672:SF2">
    <property type="entry name" value="F-BOX DOMAIN-CONTAINING PROTEIN"/>
    <property type="match status" value="1"/>
</dbReference>
<dbReference type="PANTHER" id="PTHR31672">
    <property type="entry name" value="BNACNNG10540D PROTEIN"/>
    <property type="match status" value="1"/>
</dbReference>
<sequence length="440" mass="50914">MEGTYMDSMLWRNLPPDVLEKILSKLPISSLMSFSRVCKRWENLIQSPGFAHRCDSAKPIVFCHYPGNSKKVKSFLAFPSAKTNAWEKHTLEFASEPVTLVAADKGLMCFRPEGKHSTLFIYNPLTRQVRKLRVPGKSREDTDPEMLVGLTVNQDTGNYKLVVGFIEFNIEEEEESRGTHIYDSVSSLWTLASVYPIFPQDEEDEWDDSTRWDPHVSVRCGENFYWVVEETYDTLGTRFFKFLVKYDTKAGTWTIDEPVFHSYERYIKEEDFPSCLPDNLPYVRLVKPFNRRSVWESELPQWNFHLAAHNETVYVTLFDSLISKEPYSGDFSSLIPEVKVIDSELVRKLLDHADFKESYLPTKAVASNDTWYIVFEDEGVCCKDRGRRPLRIFAFNPNRHVSRWLPELHSHSSCSSVLSSLPPYSLPGLQTFVATFRAFV</sequence>
<protein>
    <recommendedName>
        <fullName evidence="1">F-box domain-containing protein</fullName>
    </recommendedName>
</protein>
<dbReference type="EMBL" id="JBHFFA010000008">
    <property type="protein sequence ID" value="KAL2608677.1"/>
    <property type="molecule type" value="Genomic_DNA"/>
</dbReference>
<reference evidence="2 3" key="1">
    <citation type="submission" date="2024-09" db="EMBL/GenBank/DDBJ databases">
        <title>Chromosome-scale assembly of Riccia fluitans.</title>
        <authorList>
            <person name="Paukszto L."/>
            <person name="Sawicki J."/>
            <person name="Karawczyk K."/>
            <person name="Piernik-Szablinska J."/>
            <person name="Szczecinska M."/>
            <person name="Mazdziarz M."/>
        </authorList>
    </citation>
    <scope>NUCLEOTIDE SEQUENCE [LARGE SCALE GENOMIC DNA]</scope>
    <source>
        <strain evidence="2">Rf_01</strain>
        <tissue evidence="2">Aerial parts of the thallus</tissue>
    </source>
</reference>
<gene>
    <name evidence="2" type="ORF">R1flu_027250</name>
</gene>
<dbReference type="InterPro" id="IPR001810">
    <property type="entry name" value="F-box_dom"/>
</dbReference>
<dbReference type="Gene3D" id="1.20.1280.50">
    <property type="match status" value="1"/>
</dbReference>
<dbReference type="InterPro" id="IPR050796">
    <property type="entry name" value="SCF_F-box_component"/>
</dbReference>
<evidence type="ECO:0000313" key="3">
    <source>
        <dbReference type="Proteomes" id="UP001605036"/>
    </source>
</evidence>
<name>A0ABD1XI86_9MARC</name>
<dbReference type="AlphaFoldDB" id="A0ABD1XI86"/>
<dbReference type="InterPro" id="IPR006527">
    <property type="entry name" value="F-box-assoc_dom_typ1"/>
</dbReference>
<organism evidence="2 3">
    <name type="scientific">Riccia fluitans</name>
    <dbReference type="NCBI Taxonomy" id="41844"/>
    <lineage>
        <taxon>Eukaryota</taxon>
        <taxon>Viridiplantae</taxon>
        <taxon>Streptophyta</taxon>
        <taxon>Embryophyta</taxon>
        <taxon>Marchantiophyta</taxon>
        <taxon>Marchantiopsida</taxon>
        <taxon>Marchantiidae</taxon>
        <taxon>Marchantiales</taxon>
        <taxon>Ricciaceae</taxon>
        <taxon>Riccia</taxon>
    </lineage>
</organism>
<dbReference type="SUPFAM" id="SSF81383">
    <property type="entry name" value="F-box domain"/>
    <property type="match status" value="1"/>
</dbReference>